<evidence type="ECO:0000313" key="1">
    <source>
        <dbReference type="EMBL" id="GEC16481.1"/>
    </source>
</evidence>
<comment type="caution">
    <text evidence="1">The sequence shown here is derived from an EMBL/GenBank/DDBJ whole genome shotgun (WGS) entry which is preliminary data.</text>
</comment>
<dbReference type="OrthoDB" id="3035372at2"/>
<reference evidence="1 2" key="1">
    <citation type="submission" date="2019-06" db="EMBL/GenBank/DDBJ databases">
        <title>Whole genome shotgun sequence of Nitrobacter winogradskyi NBRC 14297.</title>
        <authorList>
            <person name="Hosoyama A."/>
            <person name="Uohara A."/>
            <person name="Ohji S."/>
            <person name="Ichikawa N."/>
        </authorList>
    </citation>
    <scope>NUCLEOTIDE SEQUENCE [LARGE SCALE GENOMIC DNA]</scope>
    <source>
        <strain evidence="1 2">NBRC 14297</strain>
    </source>
</reference>
<dbReference type="EMBL" id="BJNF01000067">
    <property type="protein sequence ID" value="GEC16481.1"/>
    <property type="molecule type" value="Genomic_DNA"/>
</dbReference>
<organism evidence="1 2">
    <name type="scientific">Nitrobacter winogradskyi</name>
    <name type="common">Nitrobacter agilis</name>
    <dbReference type="NCBI Taxonomy" id="913"/>
    <lineage>
        <taxon>Bacteria</taxon>
        <taxon>Pseudomonadati</taxon>
        <taxon>Pseudomonadota</taxon>
        <taxon>Alphaproteobacteria</taxon>
        <taxon>Hyphomicrobiales</taxon>
        <taxon>Nitrobacteraceae</taxon>
        <taxon>Nitrobacter</taxon>
    </lineage>
</organism>
<dbReference type="Proteomes" id="UP000318825">
    <property type="component" value="Unassembled WGS sequence"/>
</dbReference>
<proteinExistence type="predicted"/>
<accession>A0A4Y3WEA3</accession>
<dbReference type="AlphaFoldDB" id="A0A4Y3WEA3"/>
<protein>
    <submittedName>
        <fullName evidence="1">Uncharacterized protein</fullName>
    </submittedName>
</protein>
<dbReference type="RefSeq" id="WP_141384106.1">
    <property type="nucleotide sequence ID" value="NZ_BJNF01000067.1"/>
</dbReference>
<sequence length="119" mass="13110">MARFMAVAISDTHDDTFLDRFKALGWYLDDLVLYPINRMTRARRKAAWIASAPSLTKRIAEYRPQAIVSLLKGMKTVVEDAANASGCRAPVYSVALPGMGHQARSSAEMAALFPLLPRA</sequence>
<gene>
    <name evidence="1" type="ORF">NWI01_23730</name>
</gene>
<name>A0A4Y3WEA3_NITWI</name>
<evidence type="ECO:0000313" key="2">
    <source>
        <dbReference type="Proteomes" id="UP000318825"/>
    </source>
</evidence>